<dbReference type="InterPro" id="IPR001314">
    <property type="entry name" value="Peptidase_S1A"/>
</dbReference>
<keyword evidence="4" id="KW-0472">Membrane</keyword>
<dbReference type="GO" id="GO:0004252">
    <property type="term" value="F:serine-type endopeptidase activity"/>
    <property type="evidence" value="ECO:0007669"/>
    <property type="project" value="InterPro"/>
</dbReference>
<dbReference type="Pfam" id="PF00089">
    <property type="entry name" value="Trypsin"/>
    <property type="match status" value="1"/>
</dbReference>
<dbReference type="PANTHER" id="PTHR24252">
    <property type="entry name" value="ACROSIN-RELATED"/>
    <property type="match status" value="1"/>
</dbReference>
<dbReference type="STRING" id="763665.A0A2G5BHI4"/>
<evidence type="ECO:0000256" key="5">
    <source>
        <dbReference type="SAM" id="SignalP"/>
    </source>
</evidence>
<dbReference type="PANTHER" id="PTHR24252:SF17">
    <property type="entry name" value="SUPPRESSOR OF TUMORIGENICITY 14 PROTEIN HOMOLOG-RELATED"/>
    <property type="match status" value="1"/>
</dbReference>
<dbReference type="PRINTS" id="PR00722">
    <property type="entry name" value="CHYMOTRYPSIN"/>
</dbReference>
<keyword evidence="4" id="KW-1133">Transmembrane helix</keyword>
<keyword evidence="4" id="KW-0812">Transmembrane</keyword>
<proteinExistence type="predicted"/>
<dbReference type="InterPro" id="IPR001254">
    <property type="entry name" value="Trypsin_dom"/>
</dbReference>
<feature type="chain" id="PRO_5013686955" evidence="5">
    <location>
        <begin position="22"/>
        <end position="478"/>
    </location>
</feature>
<dbReference type="GO" id="GO:0006508">
    <property type="term" value="P:proteolysis"/>
    <property type="evidence" value="ECO:0007669"/>
    <property type="project" value="UniProtKB-KW"/>
</dbReference>
<evidence type="ECO:0000259" key="6">
    <source>
        <dbReference type="PROSITE" id="PS50240"/>
    </source>
</evidence>
<keyword evidence="8" id="KW-1185">Reference proteome</keyword>
<gene>
    <name evidence="7" type="ORF">COEREDRAFT_6700</name>
</gene>
<feature type="transmembrane region" description="Helical" evidence="4">
    <location>
        <begin position="307"/>
        <end position="329"/>
    </location>
</feature>
<sequence length="478" mass="52120">MRYWQYIGFVFALCVFGSGNASAMSQRSTELIKRVVGGSDASDKQFPFTVYISNAASTNNTACAGAILTEQIVVTAAYCVYDIGTQKPVDPSTIRVGYGKTNKVQQPAVNVEKIIIGDSYNSTSGVNDIALLQVNLASQISDSVNRIPVYVGDIRSGDSLIFMGWGSADKIGVASSDVLNYANVTVGDDYSCGVVDLYQNSNGRAVCTRNKLTPGVAPCLGDYGGPLIKYDQGVPKLVGLFSTFVAPGGQGLDYCANNNTLAYYTHVGYYMSFLESKTQLSANAFTGNDPLTPPDNNSNNSGLSKGAIAGISVAGAIAFILLCLLVYVIRYSMKKRREVQHEQRIYELGLQQLADELGGTYEPKTSSAMSAFHSSGITHMDDNYDIVSRASMFYRHIRNSTYSDAAEQPFSENIPQSTDVGTELTMDLLSKTYRHTDGSPKVMDYIRPERDGKITDYYRHLLFYELEDADEKDDLISL</sequence>
<evidence type="ECO:0000313" key="8">
    <source>
        <dbReference type="Proteomes" id="UP000242474"/>
    </source>
</evidence>
<dbReference type="AlphaFoldDB" id="A0A2G5BHI4"/>
<organism evidence="7 8">
    <name type="scientific">Coemansia reversa (strain ATCC 12441 / NRRL 1564)</name>
    <dbReference type="NCBI Taxonomy" id="763665"/>
    <lineage>
        <taxon>Eukaryota</taxon>
        <taxon>Fungi</taxon>
        <taxon>Fungi incertae sedis</taxon>
        <taxon>Zoopagomycota</taxon>
        <taxon>Kickxellomycotina</taxon>
        <taxon>Kickxellomycetes</taxon>
        <taxon>Kickxellales</taxon>
        <taxon>Kickxellaceae</taxon>
        <taxon>Coemansia</taxon>
    </lineage>
</organism>
<protein>
    <submittedName>
        <fullName evidence="7">Trypsin-like serine protease</fullName>
    </submittedName>
</protein>
<dbReference type="EMBL" id="KZ303490">
    <property type="protein sequence ID" value="PIA18469.1"/>
    <property type="molecule type" value="Genomic_DNA"/>
</dbReference>
<evidence type="ECO:0000256" key="4">
    <source>
        <dbReference type="SAM" id="Phobius"/>
    </source>
</evidence>
<keyword evidence="5" id="KW-0732">Signal</keyword>
<dbReference type="InterPro" id="IPR009003">
    <property type="entry name" value="Peptidase_S1_PA"/>
</dbReference>
<name>A0A2G5BHI4_COERN</name>
<evidence type="ECO:0000256" key="3">
    <source>
        <dbReference type="ARBA" id="ARBA00023157"/>
    </source>
</evidence>
<evidence type="ECO:0000256" key="2">
    <source>
        <dbReference type="ARBA" id="ARBA00022801"/>
    </source>
</evidence>
<accession>A0A2G5BHI4</accession>
<reference evidence="7 8" key="1">
    <citation type="journal article" date="2015" name="Genome Biol. Evol.">
        <title>Phylogenomic analyses indicate that early fungi evolved digesting cell walls of algal ancestors of land plants.</title>
        <authorList>
            <person name="Chang Y."/>
            <person name="Wang S."/>
            <person name="Sekimoto S."/>
            <person name="Aerts A.L."/>
            <person name="Choi C."/>
            <person name="Clum A."/>
            <person name="LaButti K.M."/>
            <person name="Lindquist E.A."/>
            <person name="Yee Ngan C."/>
            <person name="Ohm R.A."/>
            <person name="Salamov A.A."/>
            <person name="Grigoriev I.V."/>
            <person name="Spatafora J.W."/>
            <person name="Berbee M.L."/>
        </authorList>
    </citation>
    <scope>NUCLEOTIDE SEQUENCE [LARGE SCALE GENOMIC DNA]</scope>
    <source>
        <strain evidence="7 8">NRRL 1564</strain>
    </source>
</reference>
<dbReference type="OrthoDB" id="6380398at2759"/>
<feature type="domain" description="Peptidase S1" evidence="6">
    <location>
        <begin position="35"/>
        <end position="279"/>
    </location>
</feature>
<evidence type="ECO:0000313" key="7">
    <source>
        <dbReference type="EMBL" id="PIA18469.1"/>
    </source>
</evidence>
<keyword evidence="1 7" id="KW-0645">Protease</keyword>
<keyword evidence="2" id="KW-0378">Hydrolase</keyword>
<dbReference type="SMART" id="SM00020">
    <property type="entry name" value="Tryp_SPc"/>
    <property type="match status" value="1"/>
</dbReference>
<dbReference type="Gene3D" id="2.40.10.10">
    <property type="entry name" value="Trypsin-like serine proteases"/>
    <property type="match status" value="1"/>
</dbReference>
<evidence type="ECO:0000256" key="1">
    <source>
        <dbReference type="ARBA" id="ARBA00022670"/>
    </source>
</evidence>
<dbReference type="SUPFAM" id="SSF50494">
    <property type="entry name" value="Trypsin-like serine proteases"/>
    <property type="match status" value="1"/>
</dbReference>
<feature type="signal peptide" evidence="5">
    <location>
        <begin position="1"/>
        <end position="21"/>
    </location>
</feature>
<dbReference type="CDD" id="cd00190">
    <property type="entry name" value="Tryp_SPc"/>
    <property type="match status" value="1"/>
</dbReference>
<keyword evidence="3" id="KW-1015">Disulfide bond</keyword>
<dbReference type="Proteomes" id="UP000242474">
    <property type="component" value="Unassembled WGS sequence"/>
</dbReference>
<dbReference type="InterPro" id="IPR043504">
    <property type="entry name" value="Peptidase_S1_PA_chymotrypsin"/>
</dbReference>
<dbReference type="PROSITE" id="PS50240">
    <property type="entry name" value="TRYPSIN_DOM"/>
    <property type="match status" value="1"/>
</dbReference>